<name>A0A4U0U7E5_9PEZI</name>
<organism evidence="3 4">
    <name type="scientific">Salinomyces thailandicus</name>
    <dbReference type="NCBI Taxonomy" id="706561"/>
    <lineage>
        <taxon>Eukaryota</taxon>
        <taxon>Fungi</taxon>
        <taxon>Dikarya</taxon>
        <taxon>Ascomycota</taxon>
        <taxon>Pezizomycotina</taxon>
        <taxon>Dothideomycetes</taxon>
        <taxon>Dothideomycetidae</taxon>
        <taxon>Mycosphaerellales</taxon>
        <taxon>Teratosphaeriaceae</taxon>
        <taxon>Salinomyces</taxon>
    </lineage>
</organism>
<dbReference type="PROSITE" id="PS51840">
    <property type="entry name" value="C2_NT"/>
    <property type="match status" value="1"/>
</dbReference>
<feature type="compositionally biased region" description="Low complexity" evidence="1">
    <location>
        <begin position="370"/>
        <end position="380"/>
    </location>
</feature>
<sequence>MPRRCVWSTCVADALFAGAPPEAAPWRQLLGNRPGNVGNYPRLSKATSSASPHLCISNPPDYERQNLFIATPLAYAEGSGDIPTMSSAFVSKSRRVRFQLTLHVLDLNNVPLVSGTSFIKWHLPSSTAAEHRGRTPKCAIKDHRVVFDYSKSIPVRLTVGKDGMLQETAIHFEVCQEYSSGGRAERITLGNVKCNLAEYVEASEQIGSPQASSPAGQPRESGDGGELGVVRRYLMQESKINSTLKVGIYMRYIDGTRDYNAPPLRSAPVFGGIAGILHSSEPVSTAHVAAAANDSDQQAAQDPDSGAMPSLSSANRELGEMQDMYRRTLAAYWASQPGEMRADECIEDIFSGGDGWGHSGRPPPVGNPDASSATGSGTSTPNPDGDGAGVHSSRGSDLRHQQGAKAGRRMGNMGHRYGKSGHKMRVPRKGAGELDEFEVREDLRSWTVGERAMA</sequence>
<reference evidence="3 4" key="1">
    <citation type="submission" date="2017-03" db="EMBL/GenBank/DDBJ databases">
        <title>Genomes of endolithic fungi from Antarctica.</title>
        <authorList>
            <person name="Coleine C."/>
            <person name="Masonjones S."/>
            <person name="Stajich J.E."/>
        </authorList>
    </citation>
    <scope>NUCLEOTIDE SEQUENCE [LARGE SCALE GENOMIC DNA]</scope>
    <source>
        <strain evidence="3 4">CCFEE 6315</strain>
    </source>
</reference>
<dbReference type="PANTHER" id="PTHR21456:SF1">
    <property type="entry name" value="C2 NT-TYPE DOMAIN-CONTAINING PROTEIN"/>
    <property type="match status" value="1"/>
</dbReference>
<evidence type="ECO:0000256" key="1">
    <source>
        <dbReference type="SAM" id="MobiDB-lite"/>
    </source>
</evidence>
<dbReference type="PANTHER" id="PTHR21456">
    <property type="entry name" value="FAMILY WITH SEQUENCE SIMILARITY 102"/>
    <property type="match status" value="1"/>
</dbReference>
<feature type="compositionally biased region" description="Basic residues" evidence="1">
    <location>
        <begin position="416"/>
        <end position="428"/>
    </location>
</feature>
<feature type="region of interest" description="Disordered" evidence="1">
    <location>
        <begin position="351"/>
        <end position="430"/>
    </location>
</feature>
<feature type="compositionally biased region" description="Polar residues" evidence="1">
    <location>
        <begin position="205"/>
        <end position="215"/>
    </location>
</feature>
<dbReference type="AlphaFoldDB" id="A0A4U0U7E5"/>
<keyword evidence="4" id="KW-1185">Reference proteome</keyword>
<dbReference type="InterPro" id="IPR019448">
    <property type="entry name" value="NT-C2"/>
</dbReference>
<feature type="region of interest" description="Disordered" evidence="1">
    <location>
        <begin position="205"/>
        <end position="225"/>
    </location>
</feature>
<accession>A0A4U0U7E5</accession>
<dbReference type="Proteomes" id="UP000308549">
    <property type="component" value="Unassembled WGS sequence"/>
</dbReference>
<feature type="region of interest" description="Disordered" evidence="1">
    <location>
        <begin position="292"/>
        <end position="312"/>
    </location>
</feature>
<dbReference type="InterPro" id="IPR039931">
    <property type="entry name" value="EEIG1/2-like"/>
</dbReference>
<evidence type="ECO:0000259" key="2">
    <source>
        <dbReference type="PROSITE" id="PS51840"/>
    </source>
</evidence>
<feature type="compositionally biased region" description="Low complexity" evidence="1">
    <location>
        <begin position="292"/>
        <end position="302"/>
    </location>
</feature>
<proteinExistence type="predicted"/>
<evidence type="ECO:0000313" key="4">
    <source>
        <dbReference type="Proteomes" id="UP000308549"/>
    </source>
</evidence>
<feature type="domain" description="C2 NT-type" evidence="2">
    <location>
        <begin position="88"/>
        <end position="252"/>
    </location>
</feature>
<comment type="caution">
    <text evidence="3">The sequence shown here is derived from an EMBL/GenBank/DDBJ whole genome shotgun (WGS) entry which is preliminary data.</text>
</comment>
<dbReference type="Pfam" id="PF10358">
    <property type="entry name" value="NT-C2"/>
    <property type="match status" value="1"/>
</dbReference>
<dbReference type="OrthoDB" id="3365224at2759"/>
<gene>
    <name evidence="3" type="ORF">B0A50_01922</name>
</gene>
<protein>
    <recommendedName>
        <fullName evidence="2">C2 NT-type domain-containing protein</fullName>
    </recommendedName>
</protein>
<dbReference type="EMBL" id="NAJL01000009">
    <property type="protein sequence ID" value="TKA30954.1"/>
    <property type="molecule type" value="Genomic_DNA"/>
</dbReference>
<evidence type="ECO:0000313" key="3">
    <source>
        <dbReference type="EMBL" id="TKA30954.1"/>
    </source>
</evidence>